<evidence type="ECO:0000313" key="2">
    <source>
        <dbReference type="EMBL" id="KAF8398796.1"/>
    </source>
</evidence>
<comment type="caution">
    <text evidence="2">The sequence shown here is derived from an EMBL/GenBank/DDBJ whole genome shotgun (WGS) entry which is preliminary data.</text>
</comment>
<dbReference type="AlphaFoldDB" id="A0A834Z7S5"/>
<name>A0A834Z7S5_TETSI</name>
<proteinExistence type="predicted"/>
<dbReference type="InterPro" id="IPR041679">
    <property type="entry name" value="DNA2/NAM7-like_C"/>
</dbReference>
<dbReference type="InterPro" id="IPR027417">
    <property type="entry name" value="P-loop_NTPase"/>
</dbReference>
<dbReference type="PANTHER" id="PTHR10887">
    <property type="entry name" value="DNA2/NAM7 HELICASE FAMILY"/>
    <property type="match status" value="1"/>
</dbReference>
<feature type="domain" description="DNA2/NAM7 helicase-like C-terminal" evidence="1">
    <location>
        <begin position="39"/>
        <end position="177"/>
    </location>
</feature>
<dbReference type="Pfam" id="PF13087">
    <property type="entry name" value="AAA_12"/>
    <property type="match status" value="1"/>
</dbReference>
<dbReference type="EMBL" id="JABCRI010000010">
    <property type="protein sequence ID" value="KAF8398796.1"/>
    <property type="molecule type" value="Genomic_DNA"/>
</dbReference>
<sequence length="341" mass="38958">MESTIPLQLPGIRHAILIGDERQLPAMVKCKISENAEFGRSLFERMVLLGQKKHLLNVQYRMHPSISLFPNMEFYSKQISDAPNVKERTYQRQFLQGNMYGPYSFINVAYGEDFHAGSSQKNMVEVSVVADVVASLFKESVSTRERVTVGLISPYKAQVFAIQEKLGNTYNTNSNISTSVRYCLWVLGNGSTLINSGSVWEKIVIYAKDRGCYYNADEDKSLAKAIIDALVELGQLNDLFIMDSLLFRGARWKVSFCDDYLKSMARIKSIAIRKEVVDLLMKLSSGWHHPHKKGNLNLMKQYTVGKWYKLVWSVDILIENSNFIQVLKTWDILPLAEIQNY</sequence>
<dbReference type="PANTHER" id="PTHR10887:SF522">
    <property type="entry name" value="P-LOOP CONTAINING NUCLEOSIDE TRIPHOSPHATE HYDROLASES SUPERFAMILY PROTEIN"/>
    <property type="match status" value="1"/>
</dbReference>
<dbReference type="InterPro" id="IPR045055">
    <property type="entry name" value="DNA2/NAM7-like"/>
</dbReference>
<dbReference type="SUPFAM" id="SSF52540">
    <property type="entry name" value="P-loop containing nucleoside triphosphate hydrolases"/>
    <property type="match status" value="1"/>
</dbReference>
<dbReference type="Gene3D" id="3.40.50.300">
    <property type="entry name" value="P-loop containing nucleotide triphosphate hydrolases"/>
    <property type="match status" value="2"/>
</dbReference>
<gene>
    <name evidence="2" type="ORF">HHK36_014655</name>
</gene>
<evidence type="ECO:0000313" key="3">
    <source>
        <dbReference type="Proteomes" id="UP000655225"/>
    </source>
</evidence>
<protein>
    <recommendedName>
        <fullName evidence="1">DNA2/NAM7 helicase-like C-terminal domain-containing protein</fullName>
    </recommendedName>
</protein>
<dbReference type="OrthoDB" id="6513042at2759"/>
<accession>A0A834Z7S5</accession>
<dbReference type="Proteomes" id="UP000655225">
    <property type="component" value="Unassembled WGS sequence"/>
</dbReference>
<evidence type="ECO:0000259" key="1">
    <source>
        <dbReference type="Pfam" id="PF13087"/>
    </source>
</evidence>
<organism evidence="2 3">
    <name type="scientific">Tetracentron sinense</name>
    <name type="common">Spur-leaf</name>
    <dbReference type="NCBI Taxonomy" id="13715"/>
    <lineage>
        <taxon>Eukaryota</taxon>
        <taxon>Viridiplantae</taxon>
        <taxon>Streptophyta</taxon>
        <taxon>Embryophyta</taxon>
        <taxon>Tracheophyta</taxon>
        <taxon>Spermatophyta</taxon>
        <taxon>Magnoliopsida</taxon>
        <taxon>Trochodendrales</taxon>
        <taxon>Trochodendraceae</taxon>
        <taxon>Tetracentron</taxon>
    </lineage>
</organism>
<reference evidence="2 3" key="1">
    <citation type="submission" date="2020-04" db="EMBL/GenBank/DDBJ databases">
        <title>Plant Genome Project.</title>
        <authorList>
            <person name="Zhang R.-G."/>
        </authorList>
    </citation>
    <scope>NUCLEOTIDE SEQUENCE [LARGE SCALE GENOMIC DNA]</scope>
    <source>
        <strain evidence="2">YNK0</strain>
        <tissue evidence="2">Leaf</tissue>
    </source>
</reference>
<keyword evidence="3" id="KW-1185">Reference proteome</keyword>